<dbReference type="EMBL" id="JAKLTY010000014">
    <property type="protein sequence ID" value="MCG2629433.1"/>
    <property type="molecule type" value="Genomic_DNA"/>
</dbReference>
<proteinExistence type="predicted"/>
<evidence type="ECO:0000313" key="3">
    <source>
        <dbReference type="Proteomes" id="UP001139012"/>
    </source>
</evidence>
<comment type="caution">
    <text evidence="1">The sequence shown here is derived from an EMBL/GenBank/DDBJ whole genome shotgun (WGS) entry which is preliminary data.</text>
</comment>
<reference evidence="1" key="1">
    <citation type="submission" date="2022-01" db="EMBL/GenBank/DDBJ databases">
        <title>Genome sequnece data of strain Bradyrhizobium sp. nov.</title>
        <authorList>
            <person name="Zhang J."/>
        </authorList>
    </citation>
    <scope>NUCLEOTIDE SEQUENCE</scope>
    <source>
        <strain evidence="2">WYCCWR 12774</strain>
        <strain evidence="1">WYCCWR 13023</strain>
    </source>
</reference>
<dbReference type="GO" id="GO:0003676">
    <property type="term" value="F:nucleic acid binding"/>
    <property type="evidence" value="ECO:0007669"/>
    <property type="project" value="InterPro"/>
</dbReference>
<dbReference type="EMBL" id="JAKLUA010000011">
    <property type="protein sequence ID" value="MCG2670947.1"/>
    <property type="molecule type" value="Genomic_DNA"/>
</dbReference>
<dbReference type="AlphaFoldDB" id="A0A9X1RDK6"/>
<protein>
    <recommendedName>
        <fullName evidence="5">Integrase catalytic domain-containing protein</fullName>
    </recommendedName>
</protein>
<dbReference type="Gene3D" id="3.30.420.10">
    <property type="entry name" value="Ribonuclease H-like superfamily/Ribonuclease H"/>
    <property type="match status" value="1"/>
</dbReference>
<dbReference type="GeneID" id="39481084"/>
<evidence type="ECO:0000313" key="4">
    <source>
        <dbReference type="Proteomes" id="UP001139054"/>
    </source>
</evidence>
<evidence type="ECO:0000313" key="2">
    <source>
        <dbReference type="EMBL" id="MCG2670947.1"/>
    </source>
</evidence>
<dbReference type="SUPFAM" id="SSF53098">
    <property type="entry name" value="Ribonuclease H-like"/>
    <property type="match status" value="1"/>
</dbReference>
<organism evidence="1 4">
    <name type="scientific">Bradyrhizobium zhengyangense</name>
    <dbReference type="NCBI Taxonomy" id="2911009"/>
    <lineage>
        <taxon>Bacteria</taxon>
        <taxon>Pseudomonadati</taxon>
        <taxon>Pseudomonadota</taxon>
        <taxon>Alphaproteobacteria</taxon>
        <taxon>Hyphomicrobiales</taxon>
        <taxon>Nitrobacteraceae</taxon>
        <taxon>Bradyrhizobium</taxon>
    </lineage>
</organism>
<evidence type="ECO:0000313" key="1">
    <source>
        <dbReference type="EMBL" id="MCG2629433.1"/>
    </source>
</evidence>
<dbReference type="Proteomes" id="UP001139012">
    <property type="component" value="Unassembled WGS sequence"/>
</dbReference>
<evidence type="ECO:0008006" key="5">
    <source>
        <dbReference type="Google" id="ProtNLM"/>
    </source>
</evidence>
<dbReference type="Proteomes" id="UP001139054">
    <property type="component" value="Unassembled WGS sequence"/>
</dbReference>
<dbReference type="InterPro" id="IPR012337">
    <property type="entry name" value="RNaseH-like_sf"/>
</dbReference>
<sequence>MAGKISMRAKREIRSAGGPNAFRLLCVKQLLWSKLSSAQNLFPWPVRGLDFDNDSAFMNDTVVSWCRSHDVEVTRSRAYKKNDQAFVEQKNGAIVRRLVGYGRFEGIDAARSLVRLFAAARLYINFFQPSFKLKEKHREGAKMIKCYLPPATPYEKALVHPRLNEAFKGRLREIYRTLDPVALLAQMRDAQNELGKRVDQRAGKSAMTVAQGHSDLAAFARELGDGWKQGEQRGIHRRRYVRRKPVPRRPSMLDPYIPIIEEWLAAAPHLSAVDLLSLLEAHAPGRFSGHQRRTVQRLVKNWRSKAARQLISNTEITLSVQASRLRI</sequence>
<dbReference type="InterPro" id="IPR036397">
    <property type="entry name" value="RNaseH_sf"/>
</dbReference>
<name>A0A9X1RDK6_9BRAD</name>
<dbReference type="RefSeq" id="WP_128929584.1">
    <property type="nucleotide sequence ID" value="NZ_JAKLTY010000014.1"/>
</dbReference>
<accession>A0A9X1RDK6</accession>
<gene>
    <name evidence="2" type="ORF">L6637_28720</name>
    <name evidence="1" type="ORF">L6654_22665</name>
</gene>
<keyword evidence="3" id="KW-1185">Reference proteome</keyword>